<name>A0A926ZLF6_9CYAN</name>
<dbReference type="EMBL" id="JACJPW010000195">
    <property type="protein sequence ID" value="MBD2186352.1"/>
    <property type="molecule type" value="Genomic_DNA"/>
</dbReference>
<accession>A0A926ZLF6</accession>
<comment type="caution">
    <text evidence="1">The sequence shown here is derived from an EMBL/GenBank/DDBJ whole genome shotgun (WGS) entry which is preliminary data.</text>
</comment>
<sequence length="71" mass="7941">MNATNEQRIGEIFSEGISIDRALNRAVQKAVWKHKVLGNPVAAWRDGKVVWIPPEEISIPEDSSSLNSQQK</sequence>
<gene>
    <name evidence="1" type="ORF">H6G03_35755</name>
</gene>
<proteinExistence type="predicted"/>
<dbReference type="AlphaFoldDB" id="A0A926ZLF6"/>
<dbReference type="RefSeq" id="WP_190475608.1">
    <property type="nucleotide sequence ID" value="NZ_JACJPW010000195.1"/>
</dbReference>
<evidence type="ECO:0000313" key="1">
    <source>
        <dbReference type="EMBL" id="MBD2186352.1"/>
    </source>
</evidence>
<evidence type="ECO:0000313" key="2">
    <source>
        <dbReference type="Proteomes" id="UP000641646"/>
    </source>
</evidence>
<protein>
    <submittedName>
        <fullName evidence="1">Uncharacterized protein</fullName>
    </submittedName>
</protein>
<reference evidence="1" key="1">
    <citation type="journal article" date="2015" name="ISME J.">
        <title>Draft Genome Sequence of Streptomyces incarnatus NRRL8089, which Produces the Nucleoside Antibiotic Sinefungin.</title>
        <authorList>
            <person name="Oshima K."/>
            <person name="Hattori M."/>
            <person name="Shimizu H."/>
            <person name="Fukuda K."/>
            <person name="Nemoto M."/>
            <person name="Inagaki K."/>
            <person name="Tamura T."/>
        </authorList>
    </citation>
    <scope>NUCLEOTIDE SEQUENCE</scope>
    <source>
        <strain evidence="1">FACHB-1375</strain>
    </source>
</reference>
<dbReference type="Proteomes" id="UP000641646">
    <property type="component" value="Unassembled WGS sequence"/>
</dbReference>
<organism evidence="1 2">
    <name type="scientific">Aerosakkonema funiforme FACHB-1375</name>
    <dbReference type="NCBI Taxonomy" id="2949571"/>
    <lineage>
        <taxon>Bacteria</taxon>
        <taxon>Bacillati</taxon>
        <taxon>Cyanobacteriota</taxon>
        <taxon>Cyanophyceae</taxon>
        <taxon>Oscillatoriophycideae</taxon>
        <taxon>Aerosakkonematales</taxon>
        <taxon>Aerosakkonemataceae</taxon>
        <taxon>Aerosakkonema</taxon>
    </lineage>
</organism>
<keyword evidence="2" id="KW-1185">Reference proteome</keyword>
<reference evidence="1" key="2">
    <citation type="submission" date="2020-08" db="EMBL/GenBank/DDBJ databases">
        <authorList>
            <person name="Chen M."/>
            <person name="Teng W."/>
            <person name="Zhao L."/>
            <person name="Hu C."/>
            <person name="Zhou Y."/>
            <person name="Han B."/>
            <person name="Song L."/>
            <person name="Shu W."/>
        </authorList>
    </citation>
    <scope>NUCLEOTIDE SEQUENCE</scope>
    <source>
        <strain evidence="1">FACHB-1375</strain>
    </source>
</reference>